<reference evidence="2 3" key="1">
    <citation type="submission" date="2020-04" db="EMBL/GenBank/DDBJ databases">
        <title>Description of novel Gluconacetobacter.</title>
        <authorList>
            <person name="Sombolestani A."/>
        </authorList>
    </citation>
    <scope>NUCLEOTIDE SEQUENCE [LARGE SCALE GENOMIC DNA]</scope>
    <source>
        <strain evidence="2 3">LMG 27801</strain>
    </source>
</reference>
<dbReference type="RefSeq" id="WP_182987539.1">
    <property type="nucleotide sequence ID" value="NZ_JABEQD010000016.1"/>
</dbReference>
<evidence type="ECO:0000256" key="1">
    <source>
        <dbReference type="SAM" id="Phobius"/>
    </source>
</evidence>
<dbReference type="Proteomes" id="UP000559860">
    <property type="component" value="Unassembled WGS sequence"/>
</dbReference>
<keyword evidence="3" id="KW-1185">Reference proteome</keyword>
<name>A0A7W4NY03_9PROT</name>
<gene>
    <name evidence="2" type="ORF">HLH36_17340</name>
</gene>
<keyword evidence="1" id="KW-1133">Transmembrane helix</keyword>
<proteinExistence type="predicted"/>
<dbReference type="EMBL" id="JABEQD010000016">
    <property type="protein sequence ID" value="MBB2170084.1"/>
    <property type="molecule type" value="Genomic_DNA"/>
</dbReference>
<accession>A0A7W4NY03</accession>
<comment type="caution">
    <text evidence="2">The sequence shown here is derived from an EMBL/GenBank/DDBJ whole genome shotgun (WGS) entry which is preliminary data.</text>
</comment>
<organism evidence="2 3">
    <name type="scientific">Gluconacetobacter aggeris</name>
    <dbReference type="NCBI Taxonomy" id="1286186"/>
    <lineage>
        <taxon>Bacteria</taxon>
        <taxon>Pseudomonadati</taxon>
        <taxon>Pseudomonadota</taxon>
        <taxon>Alphaproteobacteria</taxon>
        <taxon>Acetobacterales</taxon>
        <taxon>Acetobacteraceae</taxon>
        <taxon>Gluconacetobacter</taxon>
    </lineage>
</organism>
<feature type="transmembrane region" description="Helical" evidence="1">
    <location>
        <begin position="45"/>
        <end position="66"/>
    </location>
</feature>
<protein>
    <submittedName>
        <fullName evidence="2">Uncharacterized protein</fullName>
    </submittedName>
</protein>
<keyword evidence="1" id="KW-0812">Transmembrane</keyword>
<evidence type="ECO:0000313" key="2">
    <source>
        <dbReference type="EMBL" id="MBB2170084.1"/>
    </source>
</evidence>
<sequence length="77" mass="8845">MRFHSAVHTLFHAPSYAGHAASHAFMGRILHTAYNAMLYSTIYRIMRHLPLPLVIIMLVVIALILYRRAQNTGRSPW</sequence>
<evidence type="ECO:0000313" key="3">
    <source>
        <dbReference type="Proteomes" id="UP000559860"/>
    </source>
</evidence>
<dbReference type="AlphaFoldDB" id="A0A7W4NY03"/>
<keyword evidence="1" id="KW-0472">Membrane</keyword>